<feature type="region of interest" description="Disordered" evidence="3">
    <location>
        <begin position="1"/>
        <end position="20"/>
    </location>
</feature>
<dbReference type="InterPro" id="IPR000608">
    <property type="entry name" value="UBC"/>
</dbReference>
<dbReference type="Pfam" id="PF00179">
    <property type="entry name" value="UQ_con"/>
    <property type="match status" value="1"/>
</dbReference>
<reference evidence="5" key="1">
    <citation type="submission" date="2023-10" db="EMBL/GenBank/DDBJ databases">
        <authorList>
            <person name="Chen Y."/>
            <person name="Shah S."/>
            <person name="Dougan E. K."/>
            <person name="Thang M."/>
            <person name="Chan C."/>
        </authorList>
    </citation>
    <scope>NUCLEOTIDE SEQUENCE [LARGE SCALE GENOMIC DNA]</scope>
</reference>
<dbReference type="Proteomes" id="UP001189429">
    <property type="component" value="Unassembled WGS sequence"/>
</dbReference>
<dbReference type="InterPro" id="IPR016135">
    <property type="entry name" value="UBQ-conjugating_enzyme/RWD"/>
</dbReference>
<dbReference type="CDD" id="cd23837">
    <property type="entry name" value="UBCc_UBE2O"/>
    <property type="match status" value="1"/>
</dbReference>
<evidence type="ECO:0000259" key="4">
    <source>
        <dbReference type="PROSITE" id="PS50127"/>
    </source>
</evidence>
<evidence type="ECO:0000313" key="6">
    <source>
        <dbReference type="Proteomes" id="UP001189429"/>
    </source>
</evidence>
<dbReference type="EMBL" id="CAUYUJ010014561">
    <property type="protein sequence ID" value="CAK0843208.1"/>
    <property type="molecule type" value="Genomic_DNA"/>
</dbReference>
<sequence>MAWEPHPQDHHFAHSPPHPAGPSCRQFMMRAQREWNVLRRGLPSSIWVHMYPDRMELLRACLIGPEGTPYSDALFFFDVYLPPTYPLVPPQVKFWSFGESLNPNLYENGKVCLSLLGTWAGRDSETWSPGRSNLLQVLVSLLGLVLNAEPYYNEPGFERERGTPQGDLRSLRYNESVALSSYHLMLAVLQAPPCDFARPIRSHFAERRAAVLARAGRLQSGEEGRCSEGFRRSLAALLPRLGAALPQAPPPAQ</sequence>
<feature type="domain" description="UBC core" evidence="4">
    <location>
        <begin position="26"/>
        <end position="186"/>
    </location>
</feature>
<organism evidence="5 6">
    <name type="scientific">Prorocentrum cordatum</name>
    <dbReference type="NCBI Taxonomy" id="2364126"/>
    <lineage>
        <taxon>Eukaryota</taxon>
        <taxon>Sar</taxon>
        <taxon>Alveolata</taxon>
        <taxon>Dinophyceae</taxon>
        <taxon>Prorocentrales</taxon>
        <taxon>Prorocentraceae</taxon>
        <taxon>Prorocentrum</taxon>
    </lineage>
</organism>
<comment type="caution">
    <text evidence="5">The sequence shown here is derived from an EMBL/GenBank/DDBJ whole genome shotgun (WGS) entry which is preliminary data.</text>
</comment>
<keyword evidence="1" id="KW-0808">Transferase</keyword>
<dbReference type="SMART" id="SM00212">
    <property type="entry name" value="UBCc"/>
    <property type="match status" value="1"/>
</dbReference>
<dbReference type="PANTHER" id="PTHR46116">
    <property type="entry name" value="(E3-INDEPENDENT) E2 UBIQUITIN-CONJUGATING ENZYME"/>
    <property type="match status" value="1"/>
</dbReference>
<proteinExistence type="predicted"/>
<dbReference type="Gene3D" id="3.10.110.10">
    <property type="entry name" value="Ubiquitin Conjugating Enzyme"/>
    <property type="match status" value="1"/>
</dbReference>
<protein>
    <recommendedName>
        <fullName evidence="4">UBC core domain-containing protein</fullName>
    </recommendedName>
</protein>
<evidence type="ECO:0000256" key="2">
    <source>
        <dbReference type="ARBA" id="ARBA00022786"/>
    </source>
</evidence>
<evidence type="ECO:0000256" key="1">
    <source>
        <dbReference type="ARBA" id="ARBA00022679"/>
    </source>
</evidence>
<keyword evidence="6" id="KW-1185">Reference proteome</keyword>
<dbReference type="PANTHER" id="PTHR46116:SF15">
    <property type="entry name" value="(E3-INDEPENDENT) E2 UBIQUITIN-CONJUGATING ENZYME"/>
    <property type="match status" value="1"/>
</dbReference>
<gene>
    <name evidence="5" type="ORF">PCOR1329_LOCUS37636</name>
</gene>
<name>A0ABN9TC08_9DINO</name>
<evidence type="ECO:0000313" key="5">
    <source>
        <dbReference type="EMBL" id="CAK0843208.1"/>
    </source>
</evidence>
<dbReference type="PROSITE" id="PS50127">
    <property type="entry name" value="UBC_2"/>
    <property type="match status" value="1"/>
</dbReference>
<feature type="compositionally biased region" description="Basic and acidic residues" evidence="3">
    <location>
        <begin position="1"/>
        <end position="12"/>
    </location>
</feature>
<accession>A0ABN9TC08</accession>
<evidence type="ECO:0000256" key="3">
    <source>
        <dbReference type="SAM" id="MobiDB-lite"/>
    </source>
</evidence>
<keyword evidence="2" id="KW-0833">Ubl conjugation pathway</keyword>
<dbReference type="SUPFAM" id="SSF54495">
    <property type="entry name" value="UBC-like"/>
    <property type="match status" value="1"/>
</dbReference>